<sequence>MRLRIEKRKDMPFYMNIVVPVVSIVFSLFVMGIILLIFFQRSGMSWSEAFSETFSAYGEMFSWPFGNIYGIYQTLLKMVPLAFVGLGLSFAYRMKIWNIGGEGQLYMGAFAATWGALFLFKGIENSFLMITLLLFMGALFGALWAAIPAFMKAFAKTDEIVVTLMLNYVAIFWVDYLVYGPWKDPQGYNFPLTAEFPEAAKLPTMFDGEVHAGIIMVIILAIILQYVYSRTSWGFNSAIVGDNQRAAKYAGINIGFYTIVALLVSGAIAGMGGAVQMMGIQHRLQHGFSPGYGYTAIIIAWLAKLNPIAILLVSFLFGGLLVGNEQLQMFYRLPLALIFIFQGLVLFSLLGGETIFNYRIRFVKERVVEE</sequence>
<gene>
    <name evidence="7" type="ORF">IX53_05570</name>
</gene>
<evidence type="ECO:0000256" key="5">
    <source>
        <dbReference type="ARBA" id="ARBA00023136"/>
    </source>
</evidence>
<feature type="transmembrane region" description="Helical" evidence="6">
    <location>
        <begin position="292"/>
        <end position="317"/>
    </location>
</feature>
<dbReference type="EMBL" id="CP011232">
    <property type="protein sequence ID" value="AKI97374.1"/>
    <property type="molecule type" value="Genomic_DNA"/>
</dbReference>
<feature type="transmembrane region" description="Helical" evidence="6">
    <location>
        <begin position="126"/>
        <end position="147"/>
    </location>
</feature>
<dbReference type="PANTHER" id="PTHR47089:SF1">
    <property type="entry name" value="GUANOSINE ABC TRANSPORTER PERMEASE PROTEIN NUPP"/>
    <property type="match status" value="1"/>
</dbReference>
<name>A0A0G2ZCT9_9BACT</name>
<evidence type="ECO:0000256" key="2">
    <source>
        <dbReference type="ARBA" id="ARBA00022475"/>
    </source>
</evidence>
<accession>A0A0G2ZCT9</accession>
<dbReference type="STRING" id="1330330.IX53_05570"/>
<evidence type="ECO:0000256" key="6">
    <source>
        <dbReference type="SAM" id="Phobius"/>
    </source>
</evidence>
<feature type="transmembrane region" description="Helical" evidence="6">
    <location>
        <begin position="12"/>
        <end position="39"/>
    </location>
</feature>
<dbReference type="PATRIC" id="fig|1330330.3.peg.1123"/>
<feature type="transmembrane region" description="Helical" evidence="6">
    <location>
        <begin position="104"/>
        <end position="120"/>
    </location>
</feature>
<feature type="transmembrane region" description="Helical" evidence="6">
    <location>
        <begin position="329"/>
        <end position="350"/>
    </location>
</feature>
<dbReference type="OrthoDB" id="45037at2"/>
<organism evidence="7 8">
    <name type="scientific">Kosmotoga pacifica</name>
    <dbReference type="NCBI Taxonomy" id="1330330"/>
    <lineage>
        <taxon>Bacteria</taxon>
        <taxon>Thermotogati</taxon>
        <taxon>Thermotogota</taxon>
        <taxon>Thermotogae</taxon>
        <taxon>Kosmotogales</taxon>
        <taxon>Kosmotogaceae</taxon>
        <taxon>Kosmotoga</taxon>
    </lineage>
</organism>
<dbReference type="CDD" id="cd06580">
    <property type="entry name" value="TM_PBP1_transp_TpRbsC_like"/>
    <property type="match status" value="1"/>
</dbReference>
<dbReference type="Pfam" id="PF02653">
    <property type="entry name" value="BPD_transp_2"/>
    <property type="match status" value="1"/>
</dbReference>
<dbReference type="RefSeq" id="WP_047754508.1">
    <property type="nucleotide sequence ID" value="NZ_CAJUHA010000015.1"/>
</dbReference>
<dbReference type="InterPro" id="IPR001851">
    <property type="entry name" value="ABC_transp_permease"/>
</dbReference>
<evidence type="ECO:0000256" key="1">
    <source>
        <dbReference type="ARBA" id="ARBA00004651"/>
    </source>
</evidence>
<comment type="subcellular location">
    <subcellularLocation>
        <location evidence="1">Cell membrane</location>
        <topology evidence="1">Multi-pass membrane protein</topology>
    </subcellularLocation>
</comment>
<keyword evidence="8" id="KW-1185">Reference proteome</keyword>
<keyword evidence="3 6" id="KW-0812">Transmembrane</keyword>
<dbReference type="AlphaFoldDB" id="A0A0G2ZCT9"/>
<keyword evidence="4 6" id="KW-1133">Transmembrane helix</keyword>
<dbReference type="GO" id="GO:0005886">
    <property type="term" value="C:plasma membrane"/>
    <property type="evidence" value="ECO:0007669"/>
    <property type="project" value="UniProtKB-SubCell"/>
</dbReference>
<feature type="transmembrane region" description="Helical" evidence="6">
    <location>
        <begin position="249"/>
        <end position="272"/>
    </location>
</feature>
<dbReference type="KEGG" id="kpf:IX53_05570"/>
<dbReference type="PANTHER" id="PTHR47089">
    <property type="entry name" value="ABC TRANSPORTER, PERMEASE PROTEIN"/>
    <property type="match status" value="1"/>
</dbReference>
<keyword evidence="5 6" id="KW-0472">Membrane</keyword>
<evidence type="ECO:0000256" key="3">
    <source>
        <dbReference type="ARBA" id="ARBA00022692"/>
    </source>
</evidence>
<evidence type="ECO:0000256" key="4">
    <source>
        <dbReference type="ARBA" id="ARBA00022989"/>
    </source>
</evidence>
<dbReference type="Proteomes" id="UP000035159">
    <property type="component" value="Chromosome"/>
</dbReference>
<keyword evidence="2" id="KW-1003">Cell membrane</keyword>
<proteinExistence type="predicted"/>
<feature type="transmembrane region" description="Helical" evidence="6">
    <location>
        <begin position="159"/>
        <end position="179"/>
    </location>
</feature>
<evidence type="ECO:0000313" key="8">
    <source>
        <dbReference type="Proteomes" id="UP000035159"/>
    </source>
</evidence>
<reference evidence="7 8" key="1">
    <citation type="submission" date="2015-04" db="EMBL/GenBank/DDBJ databases">
        <title>Complete Genome Sequence of Kosmotoga pacifica SLHLJ1.</title>
        <authorList>
            <person name="Jiang L.J."/>
            <person name="Shao Z.Z."/>
            <person name="Jebbar M."/>
        </authorList>
    </citation>
    <scope>NUCLEOTIDE SEQUENCE [LARGE SCALE GENOMIC DNA]</scope>
    <source>
        <strain evidence="7 8">SLHLJ1</strain>
    </source>
</reference>
<protein>
    <submittedName>
        <fullName evidence="7">ABC transporter permease</fullName>
    </submittedName>
</protein>
<feature type="transmembrane region" description="Helical" evidence="6">
    <location>
        <begin position="70"/>
        <end position="92"/>
    </location>
</feature>
<feature type="transmembrane region" description="Helical" evidence="6">
    <location>
        <begin position="210"/>
        <end position="228"/>
    </location>
</feature>
<evidence type="ECO:0000313" key="7">
    <source>
        <dbReference type="EMBL" id="AKI97374.1"/>
    </source>
</evidence>
<dbReference type="GO" id="GO:0022857">
    <property type="term" value="F:transmembrane transporter activity"/>
    <property type="evidence" value="ECO:0007669"/>
    <property type="project" value="InterPro"/>
</dbReference>